<name>A0A4D6MFX7_VIGUN</name>
<dbReference type="Proteomes" id="UP000501690">
    <property type="component" value="Linkage Group LG7"/>
</dbReference>
<evidence type="ECO:0000256" key="3">
    <source>
        <dbReference type="ARBA" id="ARBA00022898"/>
    </source>
</evidence>
<evidence type="ECO:0000256" key="2">
    <source>
        <dbReference type="ARBA" id="ARBA00009320"/>
    </source>
</evidence>
<dbReference type="GO" id="GO:0008483">
    <property type="term" value="F:transaminase activity"/>
    <property type="evidence" value="ECO:0007669"/>
    <property type="project" value="UniProtKB-KW"/>
</dbReference>
<organism evidence="4 5">
    <name type="scientific">Vigna unguiculata</name>
    <name type="common">Cowpea</name>
    <dbReference type="NCBI Taxonomy" id="3917"/>
    <lineage>
        <taxon>Eukaryota</taxon>
        <taxon>Viridiplantae</taxon>
        <taxon>Streptophyta</taxon>
        <taxon>Embryophyta</taxon>
        <taxon>Tracheophyta</taxon>
        <taxon>Spermatophyta</taxon>
        <taxon>Magnoliopsida</taxon>
        <taxon>eudicotyledons</taxon>
        <taxon>Gunneridae</taxon>
        <taxon>Pentapetalae</taxon>
        <taxon>rosids</taxon>
        <taxon>fabids</taxon>
        <taxon>Fabales</taxon>
        <taxon>Fabaceae</taxon>
        <taxon>Papilionoideae</taxon>
        <taxon>50 kb inversion clade</taxon>
        <taxon>NPAAA clade</taxon>
        <taxon>indigoferoid/millettioid clade</taxon>
        <taxon>Phaseoleae</taxon>
        <taxon>Vigna</taxon>
    </lineage>
</organism>
<dbReference type="PANTHER" id="PTHR42743:SF22">
    <property type="entry name" value="D-AMINO-ACID TRANSAMINASE, CHLOROPLASTIC"/>
    <property type="match status" value="1"/>
</dbReference>
<dbReference type="InterPro" id="IPR036038">
    <property type="entry name" value="Aminotransferase-like"/>
</dbReference>
<dbReference type="PANTHER" id="PTHR42743">
    <property type="entry name" value="AMINO-ACID AMINOTRANSFERASE"/>
    <property type="match status" value="1"/>
</dbReference>
<evidence type="ECO:0000256" key="1">
    <source>
        <dbReference type="ARBA" id="ARBA00001933"/>
    </source>
</evidence>
<dbReference type="AlphaFoldDB" id="A0A4D6MFX7"/>
<keyword evidence="3" id="KW-0663">Pyridoxal phosphate</keyword>
<comment type="cofactor">
    <cofactor evidence="1">
        <name>pyridoxal 5'-phosphate</name>
        <dbReference type="ChEBI" id="CHEBI:597326"/>
    </cofactor>
</comment>
<dbReference type="OrthoDB" id="25921at2759"/>
<protein>
    <submittedName>
        <fullName evidence="4">Branched-chain amino acid aminotransferase</fullName>
    </submittedName>
</protein>
<sequence length="373" mass="41066">MASLPFLSQISHSLSFPRHGHCFHRHFPTALAASYQSGPSSDSKTQVSRVPVLTSSEAYERLKSFREKIKGKQQFLAMYSSIFDGITTDPAAMVIPMDDHMVHRGHGVFDTAAIMNGYLYELDQHLDRFLGSASLSKIDPPFDRGSIRRILIETVSASKCRKGSLRYWLSAGPGDFQLSPSNCHQSSLYAIVIQDLSSSPNFRGVKVVTSSVPIKHPKFAITKSVNYLPNVLSKVEAEEAGAFVGIWLDDEGFVAEGPNMNVAFVTKEKELIMPHFDKILSGCTAKRVLTLAEDLLREGKLKGIRVKNVTVEEGKKAEEMMLLGSGILVCPVVQWDEHVIGDGKEGPVTQALFNLIVDDMKSGPSSVRIPVPY</sequence>
<dbReference type="FunFam" id="3.30.470.10:FF:000008">
    <property type="entry name" value="D-amino-acid transaminase, chloroplastic"/>
    <property type="match status" value="1"/>
</dbReference>
<gene>
    <name evidence="4" type="ORF">DEO72_LG7g987</name>
</gene>
<dbReference type="GO" id="GO:0008652">
    <property type="term" value="P:amino acid biosynthetic process"/>
    <property type="evidence" value="ECO:0007669"/>
    <property type="project" value="UniProtKB-ARBA"/>
</dbReference>
<dbReference type="Gene3D" id="3.20.10.10">
    <property type="entry name" value="D-amino Acid Aminotransferase, subunit A, domain 2"/>
    <property type="match status" value="1"/>
</dbReference>
<keyword evidence="4" id="KW-0808">Transferase</keyword>
<dbReference type="EMBL" id="CP039351">
    <property type="protein sequence ID" value="QCD99703.1"/>
    <property type="molecule type" value="Genomic_DNA"/>
</dbReference>
<accession>A0A4D6MFX7</accession>
<dbReference type="InterPro" id="IPR043131">
    <property type="entry name" value="BCAT-like_N"/>
</dbReference>
<evidence type="ECO:0000313" key="4">
    <source>
        <dbReference type="EMBL" id="QCD99703.1"/>
    </source>
</evidence>
<dbReference type="FunFam" id="3.20.10.10:FF:000002">
    <property type="entry name" value="D-alanine aminotransferase"/>
    <property type="match status" value="1"/>
</dbReference>
<dbReference type="Gramene" id="Vigun08g066900.2.v1.2">
    <property type="protein sequence ID" value="Vigun08g066900.2.v1.2"/>
    <property type="gene ID" value="Vigun08g066900.v1.2"/>
</dbReference>
<reference evidence="4 5" key="1">
    <citation type="submission" date="2019-04" db="EMBL/GenBank/DDBJ databases">
        <title>An improved genome assembly and genetic linkage map for asparagus bean, Vigna unguiculata ssp. sesquipedialis.</title>
        <authorList>
            <person name="Xia Q."/>
            <person name="Zhang R."/>
            <person name="Dong Y."/>
        </authorList>
    </citation>
    <scope>NUCLEOTIDE SEQUENCE [LARGE SCALE GENOMIC DNA]</scope>
    <source>
        <tissue evidence="4">Leaf</tissue>
    </source>
</reference>
<proteinExistence type="inferred from homology"/>
<dbReference type="SUPFAM" id="SSF56752">
    <property type="entry name" value="D-aminoacid aminotransferase-like PLP-dependent enzymes"/>
    <property type="match status" value="1"/>
</dbReference>
<dbReference type="InterPro" id="IPR043132">
    <property type="entry name" value="BCAT-like_C"/>
</dbReference>
<dbReference type="Gene3D" id="3.30.470.10">
    <property type="match status" value="1"/>
</dbReference>
<dbReference type="GO" id="GO:0046394">
    <property type="term" value="P:carboxylic acid biosynthetic process"/>
    <property type="evidence" value="ECO:0007669"/>
    <property type="project" value="UniProtKB-ARBA"/>
</dbReference>
<dbReference type="InterPro" id="IPR001544">
    <property type="entry name" value="Aminotrans_IV"/>
</dbReference>
<dbReference type="CDD" id="cd00449">
    <property type="entry name" value="PLPDE_IV"/>
    <property type="match status" value="1"/>
</dbReference>
<keyword evidence="4" id="KW-0032">Aminotransferase</keyword>
<dbReference type="Pfam" id="PF01063">
    <property type="entry name" value="Aminotran_4"/>
    <property type="match status" value="1"/>
</dbReference>
<comment type="similarity">
    <text evidence="2">Belongs to the class-IV pyridoxal-phosphate-dependent aminotransferase family.</text>
</comment>
<evidence type="ECO:0000313" key="5">
    <source>
        <dbReference type="Proteomes" id="UP000501690"/>
    </source>
</evidence>
<keyword evidence="5" id="KW-1185">Reference proteome</keyword>
<dbReference type="InterPro" id="IPR050571">
    <property type="entry name" value="Class-IV_PLP-Dep_Aminotrnsfr"/>
</dbReference>